<evidence type="ECO:0000256" key="1">
    <source>
        <dbReference type="ARBA" id="ARBA00004906"/>
    </source>
</evidence>
<evidence type="ECO:0000313" key="6">
    <source>
        <dbReference type="Proteomes" id="UP000015453"/>
    </source>
</evidence>
<sequence length="167" mass="17945">FFLQAMLRFIYSDKLPTFHEIIGSTSTPSAIMMQHLLAAADRFGLERLKQLCEAKLCEEITVDTVETTLSLAEQHHCPQLKAACLKFAAANLGALMHSEGLEYLKQSCPSLLSEILETVAAGDGGNSCGGGLSGKKRSSSSIFGLDLSADGAAEVANINGSRRLRRR</sequence>
<evidence type="ECO:0000259" key="3">
    <source>
        <dbReference type="Pfam" id="PF00651"/>
    </source>
</evidence>
<organism evidence="5 6">
    <name type="scientific">Genlisea aurea</name>
    <dbReference type="NCBI Taxonomy" id="192259"/>
    <lineage>
        <taxon>Eukaryota</taxon>
        <taxon>Viridiplantae</taxon>
        <taxon>Streptophyta</taxon>
        <taxon>Embryophyta</taxon>
        <taxon>Tracheophyta</taxon>
        <taxon>Spermatophyta</taxon>
        <taxon>Magnoliopsida</taxon>
        <taxon>eudicotyledons</taxon>
        <taxon>Gunneridae</taxon>
        <taxon>Pentapetalae</taxon>
        <taxon>asterids</taxon>
        <taxon>lamiids</taxon>
        <taxon>Lamiales</taxon>
        <taxon>Lentibulariaceae</taxon>
        <taxon>Genlisea</taxon>
    </lineage>
</organism>
<dbReference type="InterPro" id="IPR034090">
    <property type="entry name" value="BPM_C"/>
</dbReference>
<keyword evidence="6" id="KW-1185">Reference proteome</keyword>
<dbReference type="AlphaFoldDB" id="S8CHZ7"/>
<evidence type="ECO:0000259" key="4">
    <source>
        <dbReference type="Pfam" id="PF24570"/>
    </source>
</evidence>
<feature type="domain" description="BPM/SPOP BACK" evidence="4">
    <location>
        <begin position="64"/>
        <end position="116"/>
    </location>
</feature>
<dbReference type="EMBL" id="AUSU01004930">
    <property type="protein sequence ID" value="EPS64276.1"/>
    <property type="molecule type" value="Genomic_DNA"/>
</dbReference>
<feature type="non-terminal residue" evidence="5">
    <location>
        <position position="167"/>
    </location>
</feature>
<dbReference type="Pfam" id="PF24570">
    <property type="entry name" value="BACK_BPM_SPOP"/>
    <property type="match status" value="1"/>
</dbReference>
<proteinExistence type="inferred from homology"/>
<dbReference type="Pfam" id="PF00651">
    <property type="entry name" value="BTB"/>
    <property type="match status" value="1"/>
</dbReference>
<accession>S8CHZ7</accession>
<gene>
    <name evidence="5" type="ORF">M569_10505</name>
</gene>
<comment type="similarity">
    <text evidence="2">Belongs to the Tdpoz family.</text>
</comment>
<feature type="non-terminal residue" evidence="5">
    <location>
        <position position="1"/>
    </location>
</feature>
<dbReference type="PANTHER" id="PTHR26379:SF293">
    <property type="entry name" value="BTB_POZ AND MATH DOMAIN-CONTAINING PROTEIN 3"/>
    <property type="match status" value="1"/>
</dbReference>
<evidence type="ECO:0000256" key="2">
    <source>
        <dbReference type="ARBA" id="ARBA00010846"/>
    </source>
</evidence>
<dbReference type="Proteomes" id="UP000015453">
    <property type="component" value="Unassembled WGS sequence"/>
</dbReference>
<dbReference type="SUPFAM" id="SSF54695">
    <property type="entry name" value="POZ domain"/>
    <property type="match status" value="1"/>
</dbReference>
<comment type="pathway">
    <text evidence="1">Protein modification; protein ubiquitination.</text>
</comment>
<reference evidence="5 6" key="1">
    <citation type="journal article" date="2013" name="BMC Genomics">
        <title>The miniature genome of a carnivorous plant Genlisea aurea contains a low number of genes and short non-coding sequences.</title>
        <authorList>
            <person name="Leushkin E.V."/>
            <person name="Sutormin R.A."/>
            <person name="Nabieva E.R."/>
            <person name="Penin A.A."/>
            <person name="Kondrashov A.S."/>
            <person name="Logacheva M.D."/>
        </authorList>
    </citation>
    <scope>NUCLEOTIDE SEQUENCE [LARGE SCALE GENOMIC DNA]</scope>
</reference>
<dbReference type="GO" id="GO:0016567">
    <property type="term" value="P:protein ubiquitination"/>
    <property type="evidence" value="ECO:0007669"/>
    <property type="project" value="InterPro"/>
</dbReference>
<dbReference type="InterPro" id="IPR000210">
    <property type="entry name" value="BTB/POZ_dom"/>
</dbReference>
<dbReference type="Gene3D" id="3.30.710.10">
    <property type="entry name" value="Potassium Channel Kv1.1, Chain A"/>
    <property type="match status" value="1"/>
</dbReference>
<dbReference type="InterPro" id="IPR045005">
    <property type="entry name" value="BPM1-6"/>
</dbReference>
<dbReference type="OrthoDB" id="1660694at2759"/>
<dbReference type="InterPro" id="IPR056423">
    <property type="entry name" value="BACK_BPM_SPOP"/>
</dbReference>
<comment type="caution">
    <text evidence="5">The sequence shown here is derived from an EMBL/GenBank/DDBJ whole genome shotgun (WGS) entry which is preliminary data.</text>
</comment>
<dbReference type="PANTHER" id="PTHR26379">
    <property type="entry name" value="BTB/POZ AND MATH DOMAIN-CONTAINING PROTEIN 1"/>
    <property type="match status" value="1"/>
</dbReference>
<name>S8CHZ7_9LAMI</name>
<dbReference type="Gene3D" id="1.25.40.420">
    <property type="match status" value="1"/>
</dbReference>
<protein>
    <submittedName>
        <fullName evidence="5">Uncharacterized protein</fullName>
    </submittedName>
</protein>
<dbReference type="CDD" id="cd14736">
    <property type="entry name" value="BACK_AtBPM-like"/>
    <property type="match status" value="1"/>
</dbReference>
<feature type="domain" description="BTB" evidence="3">
    <location>
        <begin position="3"/>
        <end position="58"/>
    </location>
</feature>
<evidence type="ECO:0000313" key="5">
    <source>
        <dbReference type="EMBL" id="EPS64276.1"/>
    </source>
</evidence>
<dbReference type="InterPro" id="IPR011333">
    <property type="entry name" value="SKP1/BTB/POZ_sf"/>
</dbReference>